<evidence type="ECO:0000256" key="5">
    <source>
        <dbReference type="SAM" id="Phobius"/>
    </source>
</evidence>
<comment type="caution">
    <text evidence="6">The sequence shown here is derived from an EMBL/GenBank/DDBJ whole genome shotgun (WGS) entry which is preliminary data.</text>
</comment>
<comment type="subcellular location">
    <subcellularLocation>
        <location evidence="1">Membrane</location>
        <topology evidence="1">Multi-pass membrane protein</topology>
    </subcellularLocation>
</comment>
<name>A0ABU9EHG3_LIMFS</name>
<evidence type="ECO:0000256" key="3">
    <source>
        <dbReference type="ARBA" id="ARBA00022989"/>
    </source>
</evidence>
<evidence type="ECO:0000256" key="1">
    <source>
        <dbReference type="ARBA" id="ARBA00004141"/>
    </source>
</evidence>
<dbReference type="Proteomes" id="UP001387447">
    <property type="component" value="Unassembled WGS sequence"/>
</dbReference>
<keyword evidence="4 5" id="KW-0472">Membrane</keyword>
<keyword evidence="7" id="KW-1185">Reference proteome</keyword>
<evidence type="ECO:0000313" key="6">
    <source>
        <dbReference type="EMBL" id="MEK9511368.1"/>
    </source>
</evidence>
<organism evidence="6 7">
    <name type="scientific">Limnospira fusiformis PMC 851.14</name>
    <dbReference type="NCBI Taxonomy" id="2219512"/>
    <lineage>
        <taxon>Bacteria</taxon>
        <taxon>Bacillati</taxon>
        <taxon>Cyanobacteriota</taxon>
        <taxon>Cyanophyceae</taxon>
        <taxon>Oscillatoriophycideae</taxon>
        <taxon>Oscillatoriales</taxon>
        <taxon>Sirenicapillariaceae</taxon>
        <taxon>Limnospira</taxon>
    </lineage>
</organism>
<keyword evidence="2 5" id="KW-0812">Transmembrane</keyword>
<evidence type="ECO:0000313" key="7">
    <source>
        <dbReference type="Proteomes" id="UP001387447"/>
    </source>
</evidence>
<sequence length="119" mass="13644">MTDRRNQIDQESRTWGMIAHLSSFVGYVIPVANIVGPLVIWLLKKDEMPFVEYQAKEALNFQISILIYLFVSIVLIVFLVGIPLLFAVLLFDLIFTIVAASKANEGIRYRYPLTLRLIK</sequence>
<dbReference type="EMBL" id="JBBWYZ010000005">
    <property type="protein sequence ID" value="MEK9511368.1"/>
    <property type="molecule type" value="Genomic_DNA"/>
</dbReference>
<protein>
    <submittedName>
        <fullName evidence="6">DUF4870 domain-containing protein</fullName>
    </submittedName>
</protein>
<feature type="transmembrane region" description="Helical" evidence="5">
    <location>
        <begin position="21"/>
        <end position="43"/>
    </location>
</feature>
<evidence type="ECO:0000256" key="4">
    <source>
        <dbReference type="ARBA" id="ARBA00023136"/>
    </source>
</evidence>
<feature type="transmembrane region" description="Helical" evidence="5">
    <location>
        <begin position="63"/>
        <end position="91"/>
    </location>
</feature>
<accession>A0ABU9EHG3</accession>
<dbReference type="RefSeq" id="WP_006624367.1">
    <property type="nucleotide sequence ID" value="NZ_JBBWYZ010000005.1"/>
</dbReference>
<dbReference type="Pfam" id="PF09685">
    <property type="entry name" value="MamF_MmsF"/>
    <property type="match status" value="1"/>
</dbReference>
<evidence type="ECO:0000256" key="2">
    <source>
        <dbReference type="ARBA" id="ARBA00022692"/>
    </source>
</evidence>
<dbReference type="InterPro" id="IPR019109">
    <property type="entry name" value="MamF_MmsF"/>
</dbReference>
<gene>
    <name evidence="6" type="ORF">AAEJ74_06590</name>
</gene>
<proteinExistence type="predicted"/>
<reference evidence="6 7" key="1">
    <citation type="journal article" date="2024" name="Front. Microbiol.">
        <title>Transcriptomic insights into the dominance of two phototrophs throughout the water column of a tropical hypersaline-alkaline crater lake (Dziani Dzaha, Mayotte).</title>
        <authorList>
            <person name="Duperron S."/>
            <person name="Halary S."/>
            <person name="Bouly J.-P."/>
            <person name="Roussel T."/>
            <person name="Hugoni M."/>
            <person name="Bruto M."/>
            <person name="Oger P."/>
            <person name="Duval C."/>
            <person name="Woo A."/>
            <person name="Jezequiel D."/>
            <person name="Ader M."/>
            <person name="Leboulanger C."/>
            <person name="Agogue H."/>
            <person name="Grossi V."/>
            <person name="Trousselier M."/>
            <person name="Bernard C."/>
        </authorList>
    </citation>
    <scope>NUCLEOTIDE SEQUENCE [LARGE SCALE GENOMIC DNA]</scope>
    <source>
        <strain evidence="6 7">PMC 851.14</strain>
    </source>
</reference>
<keyword evidence="3 5" id="KW-1133">Transmembrane helix</keyword>